<dbReference type="EMBL" id="LAZR01014991">
    <property type="protein sequence ID" value="KKM15097.1"/>
    <property type="molecule type" value="Genomic_DNA"/>
</dbReference>
<sequence>MAEKVTIILESAAGKDEVEVDADLWKRFEAKAKKLEVDVRSLFVIALDTYVRKEAMHKKPSNNWVTFNFGPRALNISHEFQLPFFNARGFIVFGKEGDTNRRKSICLSTKGISVW</sequence>
<organism evidence="1">
    <name type="scientific">marine sediment metagenome</name>
    <dbReference type="NCBI Taxonomy" id="412755"/>
    <lineage>
        <taxon>unclassified sequences</taxon>
        <taxon>metagenomes</taxon>
        <taxon>ecological metagenomes</taxon>
    </lineage>
</organism>
<proteinExistence type="predicted"/>
<evidence type="ECO:0000313" key="1">
    <source>
        <dbReference type="EMBL" id="KKM15097.1"/>
    </source>
</evidence>
<gene>
    <name evidence="1" type="ORF">LCGC14_1699570</name>
</gene>
<name>A0A0F9HJ08_9ZZZZ</name>
<protein>
    <submittedName>
        <fullName evidence="1">Uncharacterized protein</fullName>
    </submittedName>
</protein>
<comment type="caution">
    <text evidence="1">The sequence shown here is derived from an EMBL/GenBank/DDBJ whole genome shotgun (WGS) entry which is preliminary data.</text>
</comment>
<dbReference type="AlphaFoldDB" id="A0A0F9HJ08"/>
<reference evidence="1" key="1">
    <citation type="journal article" date="2015" name="Nature">
        <title>Complex archaea that bridge the gap between prokaryotes and eukaryotes.</title>
        <authorList>
            <person name="Spang A."/>
            <person name="Saw J.H."/>
            <person name="Jorgensen S.L."/>
            <person name="Zaremba-Niedzwiedzka K."/>
            <person name="Martijn J."/>
            <person name="Lind A.E."/>
            <person name="van Eijk R."/>
            <person name="Schleper C."/>
            <person name="Guy L."/>
            <person name="Ettema T.J."/>
        </authorList>
    </citation>
    <scope>NUCLEOTIDE SEQUENCE</scope>
</reference>
<accession>A0A0F9HJ08</accession>